<organism evidence="1 2">
    <name type="scientific">Streptomyces sp. 900129855</name>
    <dbReference type="NCBI Taxonomy" id="3155129"/>
    <lineage>
        <taxon>Bacteria</taxon>
        <taxon>Bacillati</taxon>
        <taxon>Actinomycetota</taxon>
        <taxon>Actinomycetes</taxon>
        <taxon>Kitasatosporales</taxon>
        <taxon>Streptomycetaceae</taxon>
        <taxon>Streptomyces</taxon>
    </lineage>
</organism>
<name>A0ABV2ZZ20_9ACTN</name>
<dbReference type="PANTHER" id="PTHR10098">
    <property type="entry name" value="RAPSYN-RELATED"/>
    <property type="match status" value="1"/>
</dbReference>
<keyword evidence="2" id="KW-1185">Reference proteome</keyword>
<accession>A0ABV2ZZ20</accession>
<dbReference type="Proteomes" id="UP001550739">
    <property type="component" value="Unassembled WGS sequence"/>
</dbReference>
<protein>
    <submittedName>
        <fullName evidence="1">Tetratricopeptide repeat protein</fullName>
    </submittedName>
</protein>
<proteinExistence type="predicted"/>
<dbReference type="InterPro" id="IPR011990">
    <property type="entry name" value="TPR-like_helical_dom_sf"/>
</dbReference>
<comment type="caution">
    <text evidence="1">The sequence shown here is derived from an EMBL/GenBank/DDBJ whole genome shotgun (WGS) entry which is preliminary data.</text>
</comment>
<reference evidence="1 2" key="1">
    <citation type="submission" date="2024-06" db="EMBL/GenBank/DDBJ databases">
        <title>The Natural Products Discovery Center: Release of the First 8490 Sequenced Strains for Exploring Actinobacteria Biosynthetic Diversity.</title>
        <authorList>
            <person name="Kalkreuter E."/>
            <person name="Kautsar S.A."/>
            <person name="Yang D."/>
            <person name="Bader C.D."/>
            <person name="Teijaro C.N."/>
            <person name="Fluegel L."/>
            <person name="Davis C.M."/>
            <person name="Simpson J.R."/>
            <person name="Lauterbach L."/>
            <person name="Steele A.D."/>
            <person name="Gui C."/>
            <person name="Meng S."/>
            <person name="Li G."/>
            <person name="Viehrig K."/>
            <person name="Ye F."/>
            <person name="Su P."/>
            <person name="Kiefer A.F."/>
            <person name="Nichols A."/>
            <person name="Cepeda A.J."/>
            <person name="Yan W."/>
            <person name="Fan B."/>
            <person name="Jiang Y."/>
            <person name="Adhikari A."/>
            <person name="Zheng C.-J."/>
            <person name="Schuster L."/>
            <person name="Cowan T.M."/>
            <person name="Smanski M.J."/>
            <person name="Chevrette M.G."/>
            <person name="De Carvalho L.P.S."/>
            <person name="Shen B."/>
        </authorList>
    </citation>
    <scope>NUCLEOTIDE SEQUENCE [LARGE SCALE GENOMIC DNA]</scope>
    <source>
        <strain evidence="1 2">NPDC033843</strain>
    </source>
</reference>
<dbReference type="EMBL" id="JBEZVE010000055">
    <property type="protein sequence ID" value="MEU3787822.1"/>
    <property type="molecule type" value="Genomic_DNA"/>
</dbReference>
<gene>
    <name evidence="1" type="ORF">AB0E89_46215</name>
</gene>
<sequence length="446" mass="48555">MDHALQTEHSRLDRLKREDRAVRAAFDLSYQHLDHGHARLFRLLPLNPGPDLSTEAAARLADTDPSQAEGNLQDRARAHLIEPGQVWGRWRLHDLVRLYADQHGATYAGTDQRDSARARLFAYYQDTTQAAGAYLEFLPVLPSSTFPDRAAALAWLEDERGNLVATATAAPALGHPETSVAIAFGLAYFFDYRRLFDDLMTVTTTVLAVCRDLGDRSSEGAALGNLGLALDGVRRFDDAIHSLTQAVAACRDLGDRSSEGAALGNLEGSLLRVRRFGDAIDVYTQALAICSELGDHHREAAALTGLGGSLARVRRFDDAIDAHPQAVAAYREIGDRHGEGTGLNSLGLALREARRFDEAIDVHTEAVAAYRETGDLEGEGAALNSLGLALRQIHHFDEAADAYGLAATAFRSLGDRHREGQVLGASATTHNEGWLWQRRAEQPPSL</sequence>
<dbReference type="Gene3D" id="1.25.40.10">
    <property type="entry name" value="Tetratricopeptide repeat domain"/>
    <property type="match status" value="1"/>
</dbReference>
<dbReference type="Pfam" id="PF13176">
    <property type="entry name" value="TPR_7"/>
    <property type="match status" value="1"/>
</dbReference>
<evidence type="ECO:0000313" key="2">
    <source>
        <dbReference type="Proteomes" id="UP001550739"/>
    </source>
</evidence>
<dbReference type="SUPFAM" id="SSF48452">
    <property type="entry name" value="TPR-like"/>
    <property type="match status" value="2"/>
</dbReference>
<dbReference type="RefSeq" id="WP_361710526.1">
    <property type="nucleotide sequence ID" value="NZ_JBEZVE010000055.1"/>
</dbReference>
<evidence type="ECO:0000313" key="1">
    <source>
        <dbReference type="EMBL" id="MEU3787822.1"/>
    </source>
</evidence>
<dbReference type="Pfam" id="PF13424">
    <property type="entry name" value="TPR_12"/>
    <property type="match status" value="2"/>
</dbReference>
<dbReference type="SMART" id="SM00028">
    <property type="entry name" value="TPR"/>
    <property type="match status" value="5"/>
</dbReference>
<dbReference type="InterPro" id="IPR019734">
    <property type="entry name" value="TPR_rpt"/>
</dbReference>